<dbReference type="STRING" id="307972.A0A2G8JNV5"/>
<keyword evidence="6" id="KW-1133">Transmembrane helix</keyword>
<dbReference type="InterPro" id="IPR023395">
    <property type="entry name" value="MCP_dom_sf"/>
</dbReference>
<dbReference type="PANTHER" id="PTHR45618">
    <property type="entry name" value="MITOCHONDRIAL DICARBOXYLATE CARRIER-RELATED"/>
    <property type="match status" value="1"/>
</dbReference>
<dbReference type="Proteomes" id="UP000230750">
    <property type="component" value="Unassembled WGS sequence"/>
</dbReference>
<evidence type="ECO:0000313" key="10">
    <source>
        <dbReference type="EMBL" id="PIK37385.1"/>
    </source>
</evidence>
<evidence type="ECO:0000256" key="5">
    <source>
        <dbReference type="ARBA" id="ARBA00022737"/>
    </source>
</evidence>
<evidence type="ECO:0000256" key="2">
    <source>
        <dbReference type="ARBA" id="ARBA00006375"/>
    </source>
</evidence>
<keyword evidence="11" id="KW-1185">Reference proteome</keyword>
<organism evidence="10 11">
    <name type="scientific">Stichopus japonicus</name>
    <name type="common">Sea cucumber</name>
    <dbReference type="NCBI Taxonomy" id="307972"/>
    <lineage>
        <taxon>Eukaryota</taxon>
        <taxon>Metazoa</taxon>
        <taxon>Echinodermata</taxon>
        <taxon>Eleutherozoa</taxon>
        <taxon>Echinozoa</taxon>
        <taxon>Holothuroidea</taxon>
        <taxon>Aspidochirotacea</taxon>
        <taxon>Aspidochirotida</taxon>
        <taxon>Stichopodidae</taxon>
        <taxon>Apostichopus</taxon>
    </lineage>
</organism>
<proteinExistence type="inferred from homology"/>
<comment type="caution">
    <text evidence="10">The sequence shown here is derived from an EMBL/GenBank/DDBJ whole genome shotgun (WGS) entry which is preliminary data.</text>
</comment>
<dbReference type="OrthoDB" id="434783at2759"/>
<sequence length="95" mass="10770">MAHFLQDSCSGLVAASLSTPADVVKTRVMNQPIGKDGRGLLYKSSIDCLLKSVRQEGFFSLYKGFLPIWARMAPWSLTFWITYEEIRRFSGIDTF</sequence>
<evidence type="ECO:0000256" key="9">
    <source>
        <dbReference type="RuleBase" id="RU000488"/>
    </source>
</evidence>
<evidence type="ECO:0000256" key="6">
    <source>
        <dbReference type="ARBA" id="ARBA00022989"/>
    </source>
</evidence>
<protein>
    <submittedName>
        <fullName evidence="10">Putative mitochondrial uncoupling protein 4</fullName>
    </submittedName>
</protein>
<comment type="subcellular location">
    <subcellularLocation>
        <location evidence="1">Membrane</location>
        <topology evidence="1">Multi-pass membrane protein</topology>
    </subcellularLocation>
</comment>
<feature type="repeat" description="Solcar" evidence="8">
    <location>
        <begin position="2"/>
        <end position="89"/>
    </location>
</feature>
<dbReference type="InterPro" id="IPR050391">
    <property type="entry name" value="Mito_Metabolite_Transporter"/>
</dbReference>
<keyword evidence="4 8" id="KW-0812">Transmembrane</keyword>
<comment type="similarity">
    <text evidence="2 9">Belongs to the mitochondrial carrier (TC 2.A.29) family.</text>
</comment>
<keyword evidence="3 9" id="KW-0813">Transport</keyword>
<dbReference type="EMBL" id="MRZV01001510">
    <property type="protein sequence ID" value="PIK37385.1"/>
    <property type="molecule type" value="Genomic_DNA"/>
</dbReference>
<accession>A0A2G8JNV5</accession>
<dbReference type="GO" id="GO:0016020">
    <property type="term" value="C:membrane"/>
    <property type="evidence" value="ECO:0007669"/>
    <property type="project" value="UniProtKB-SubCell"/>
</dbReference>
<evidence type="ECO:0000256" key="8">
    <source>
        <dbReference type="PROSITE-ProRule" id="PRU00282"/>
    </source>
</evidence>
<dbReference type="Pfam" id="PF00153">
    <property type="entry name" value="Mito_carr"/>
    <property type="match status" value="1"/>
</dbReference>
<reference evidence="10 11" key="1">
    <citation type="journal article" date="2017" name="PLoS Biol.">
        <title>The sea cucumber genome provides insights into morphological evolution and visceral regeneration.</title>
        <authorList>
            <person name="Zhang X."/>
            <person name="Sun L."/>
            <person name="Yuan J."/>
            <person name="Sun Y."/>
            <person name="Gao Y."/>
            <person name="Zhang L."/>
            <person name="Li S."/>
            <person name="Dai H."/>
            <person name="Hamel J.F."/>
            <person name="Liu C."/>
            <person name="Yu Y."/>
            <person name="Liu S."/>
            <person name="Lin W."/>
            <person name="Guo K."/>
            <person name="Jin S."/>
            <person name="Xu P."/>
            <person name="Storey K.B."/>
            <person name="Huan P."/>
            <person name="Zhang T."/>
            <person name="Zhou Y."/>
            <person name="Zhang J."/>
            <person name="Lin C."/>
            <person name="Li X."/>
            <person name="Xing L."/>
            <person name="Huo D."/>
            <person name="Sun M."/>
            <person name="Wang L."/>
            <person name="Mercier A."/>
            <person name="Li F."/>
            <person name="Yang H."/>
            <person name="Xiang J."/>
        </authorList>
    </citation>
    <scope>NUCLEOTIDE SEQUENCE [LARGE SCALE GENOMIC DNA]</scope>
    <source>
        <strain evidence="10">Shaxun</strain>
        <tissue evidence="10">Muscle</tissue>
    </source>
</reference>
<dbReference type="InterPro" id="IPR018108">
    <property type="entry name" value="MCP_transmembrane"/>
</dbReference>
<gene>
    <name evidence="10" type="ORF">BSL78_25761</name>
</gene>
<dbReference type="Gene3D" id="1.50.40.10">
    <property type="entry name" value="Mitochondrial carrier domain"/>
    <property type="match status" value="1"/>
</dbReference>
<keyword evidence="7 8" id="KW-0472">Membrane</keyword>
<evidence type="ECO:0000256" key="7">
    <source>
        <dbReference type="ARBA" id="ARBA00023136"/>
    </source>
</evidence>
<dbReference type="AlphaFoldDB" id="A0A2G8JNV5"/>
<evidence type="ECO:0000256" key="4">
    <source>
        <dbReference type="ARBA" id="ARBA00022692"/>
    </source>
</evidence>
<evidence type="ECO:0000313" key="11">
    <source>
        <dbReference type="Proteomes" id="UP000230750"/>
    </source>
</evidence>
<evidence type="ECO:0000256" key="3">
    <source>
        <dbReference type="ARBA" id="ARBA00022448"/>
    </source>
</evidence>
<keyword evidence="5" id="KW-0677">Repeat</keyword>
<dbReference type="SUPFAM" id="SSF103506">
    <property type="entry name" value="Mitochondrial carrier"/>
    <property type="match status" value="1"/>
</dbReference>
<name>A0A2G8JNV5_STIJA</name>
<dbReference type="PROSITE" id="PS50920">
    <property type="entry name" value="SOLCAR"/>
    <property type="match status" value="1"/>
</dbReference>
<evidence type="ECO:0000256" key="1">
    <source>
        <dbReference type="ARBA" id="ARBA00004141"/>
    </source>
</evidence>